<proteinExistence type="predicted"/>
<evidence type="ECO:0000313" key="2">
    <source>
        <dbReference type="EMBL" id="SBQ40364.1"/>
    </source>
</evidence>
<dbReference type="EMBL" id="HAEA01011884">
    <property type="protein sequence ID" value="SBQ40364.1"/>
    <property type="molecule type" value="Transcribed_RNA"/>
</dbReference>
<feature type="non-terminal residue" evidence="2">
    <location>
        <position position="128"/>
    </location>
</feature>
<name>A0A1A8E5J2_NOTKA</name>
<dbReference type="AlphaFoldDB" id="A0A1A8E5J2"/>
<feature type="non-terminal residue" evidence="2">
    <location>
        <position position="1"/>
    </location>
</feature>
<organism evidence="2">
    <name type="scientific">Nothobranchius kadleci</name>
    <name type="common">African annual killifish</name>
    <dbReference type="NCBI Taxonomy" id="1051664"/>
    <lineage>
        <taxon>Eukaryota</taxon>
        <taxon>Metazoa</taxon>
        <taxon>Chordata</taxon>
        <taxon>Craniata</taxon>
        <taxon>Vertebrata</taxon>
        <taxon>Euteleostomi</taxon>
        <taxon>Actinopterygii</taxon>
        <taxon>Neopterygii</taxon>
        <taxon>Teleostei</taxon>
        <taxon>Neoteleostei</taxon>
        <taxon>Acanthomorphata</taxon>
        <taxon>Ovalentaria</taxon>
        <taxon>Atherinomorphae</taxon>
        <taxon>Cyprinodontiformes</taxon>
        <taxon>Nothobranchiidae</taxon>
        <taxon>Nothobranchius</taxon>
    </lineage>
</organism>
<protein>
    <submittedName>
        <fullName evidence="2">Uncharacterized protein</fullName>
    </submittedName>
</protein>
<accession>A0A1A8E5J2</accession>
<sequence>TLRVVKRVPAASRITARKVNASSINQALLKLSCTQSYSGPVTDLLLVALPPTGSVSDPSLCSSHVHSCWIKLPDPGPKNNSQRGVCRSVGGGRGRRDMETVTASTGRQHAQLLVRLYSSYMGRWYVHH</sequence>
<reference evidence="2" key="1">
    <citation type="submission" date="2016-05" db="EMBL/GenBank/DDBJ databases">
        <authorList>
            <person name="Lavstsen T."/>
            <person name="Jespersen J.S."/>
        </authorList>
    </citation>
    <scope>NUCLEOTIDE SEQUENCE</scope>
    <source>
        <tissue evidence="2">Brain</tissue>
    </source>
</reference>
<feature type="region of interest" description="Disordered" evidence="1">
    <location>
        <begin position="77"/>
        <end position="97"/>
    </location>
</feature>
<gene>
    <name evidence="2" type="primary">OLA.27582</name>
</gene>
<evidence type="ECO:0000256" key="1">
    <source>
        <dbReference type="SAM" id="MobiDB-lite"/>
    </source>
</evidence>
<reference evidence="2" key="2">
    <citation type="submission" date="2016-06" db="EMBL/GenBank/DDBJ databases">
        <title>The genome of a short-lived fish provides insights into sex chromosome evolution and the genetic control of aging.</title>
        <authorList>
            <person name="Reichwald K."/>
            <person name="Felder M."/>
            <person name="Petzold A."/>
            <person name="Koch P."/>
            <person name="Groth M."/>
            <person name="Platzer M."/>
        </authorList>
    </citation>
    <scope>NUCLEOTIDE SEQUENCE</scope>
    <source>
        <tissue evidence="2">Brain</tissue>
    </source>
</reference>